<organism evidence="1">
    <name type="scientific">marine metagenome</name>
    <dbReference type="NCBI Taxonomy" id="408172"/>
    <lineage>
        <taxon>unclassified sequences</taxon>
        <taxon>metagenomes</taxon>
        <taxon>ecological metagenomes</taxon>
    </lineage>
</organism>
<protein>
    <submittedName>
        <fullName evidence="1">Uncharacterized protein</fullName>
    </submittedName>
</protein>
<reference evidence="1" key="1">
    <citation type="submission" date="2018-05" db="EMBL/GenBank/DDBJ databases">
        <authorList>
            <person name="Lanie J.A."/>
            <person name="Ng W.-L."/>
            <person name="Kazmierczak K.M."/>
            <person name="Andrzejewski T.M."/>
            <person name="Davidsen T.M."/>
            <person name="Wayne K.J."/>
            <person name="Tettelin H."/>
            <person name="Glass J.I."/>
            <person name="Rusch D."/>
            <person name="Podicherti R."/>
            <person name="Tsui H.-C.T."/>
            <person name="Winkler M.E."/>
        </authorList>
    </citation>
    <scope>NUCLEOTIDE SEQUENCE</scope>
</reference>
<evidence type="ECO:0000313" key="1">
    <source>
        <dbReference type="EMBL" id="SVE19495.1"/>
    </source>
</evidence>
<gene>
    <name evidence="1" type="ORF">METZ01_LOCUS472349</name>
</gene>
<feature type="non-terminal residue" evidence="1">
    <location>
        <position position="60"/>
    </location>
</feature>
<accession>A0A383BJG7</accession>
<proteinExistence type="predicted"/>
<name>A0A383BJG7_9ZZZZ</name>
<dbReference type="EMBL" id="UINC01200557">
    <property type="protein sequence ID" value="SVE19495.1"/>
    <property type="molecule type" value="Genomic_DNA"/>
</dbReference>
<sequence>MKTKITLVVGLALGLLSAEKIHAEQKSSYSSIYSPDLKAKTLKPDLFGKTRTEYFTKYGE</sequence>
<dbReference type="AlphaFoldDB" id="A0A383BJG7"/>